<accession>A0A8B6HPU0</accession>
<evidence type="ECO:0000313" key="2">
    <source>
        <dbReference type="Proteomes" id="UP000596742"/>
    </source>
</evidence>
<keyword evidence="2" id="KW-1185">Reference proteome</keyword>
<evidence type="ECO:0000313" key="1">
    <source>
        <dbReference type="EMBL" id="VDI82400.1"/>
    </source>
</evidence>
<name>A0A8B6HPU0_MYTGA</name>
<organism evidence="1 2">
    <name type="scientific">Mytilus galloprovincialis</name>
    <name type="common">Mediterranean mussel</name>
    <dbReference type="NCBI Taxonomy" id="29158"/>
    <lineage>
        <taxon>Eukaryota</taxon>
        <taxon>Metazoa</taxon>
        <taxon>Spiralia</taxon>
        <taxon>Lophotrochozoa</taxon>
        <taxon>Mollusca</taxon>
        <taxon>Bivalvia</taxon>
        <taxon>Autobranchia</taxon>
        <taxon>Pteriomorphia</taxon>
        <taxon>Mytilida</taxon>
        <taxon>Mytiloidea</taxon>
        <taxon>Mytilidae</taxon>
        <taxon>Mytilinae</taxon>
        <taxon>Mytilus</taxon>
    </lineage>
</organism>
<sequence length="258" mass="30717">MLSGSSSVGSYSETLLTCSKFHFEEKVLEKLVRLEHKMEINDQMMKRWEDLFSSKLNKMDTVIKQTEIFVESLRSTDLQEQSRLNDSYQEIVENLKIRSKNEIELYGKQITVMLESLSTKIKGKTKRWEDAISSKLNTIDVAMNQTETFVEFVRHTYLHNQSRLNYSYQEIVENYKIRSKNETEMYREQINTMLESMSSKIEEFSVGENDRENTLESMQKKTLHQEQKRFNQSFYNFLENTKLRSKKTINELFAKQQK</sequence>
<gene>
    <name evidence="1" type="ORF">MGAL_10B085209</name>
</gene>
<dbReference type="EMBL" id="UYJE01010347">
    <property type="protein sequence ID" value="VDI82400.1"/>
    <property type="molecule type" value="Genomic_DNA"/>
</dbReference>
<comment type="caution">
    <text evidence="1">The sequence shown here is derived from an EMBL/GenBank/DDBJ whole genome shotgun (WGS) entry which is preliminary data.</text>
</comment>
<dbReference type="Proteomes" id="UP000596742">
    <property type="component" value="Unassembled WGS sequence"/>
</dbReference>
<dbReference type="AlphaFoldDB" id="A0A8B6HPU0"/>
<reference evidence="1" key="1">
    <citation type="submission" date="2018-11" db="EMBL/GenBank/DDBJ databases">
        <authorList>
            <person name="Alioto T."/>
            <person name="Alioto T."/>
        </authorList>
    </citation>
    <scope>NUCLEOTIDE SEQUENCE</scope>
</reference>
<feature type="non-terminal residue" evidence="1">
    <location>
        <position position="258"/>
    </location>
</feature>
<proteinExistence type="predicted"/>
<protein>
    <submittedName>
        <fullName evidence="1">Uncharacterized protein</fullName>
    </submittedName>
</protein>